<gene>
    <name evidence="1" type="ORF">C4855_27755</name>
</gene>
<name>A0A2T8WLN8_SALET</name>
<comment type="caution">
    <text evidence="1">The sequence shown here is derived from an EMBL/GenBank/DDBJ whole genome shotgun (WGS) entry which is preliminary data.</text>
</comment>
<organism evidence="1 2">
    <name type="scientific">Salmonella enterica subsp. enterica serovar Gaminara</name>
    <dbReference type="NCBI Taxonomy" id="913070"/>
    <lineage>
        <taxon>Bacteria</taxon>
        <taxon>Pseudomonadati</taxon>
        <taxon>Pseudomonadota</taxon>
        <taxon>Gammaproteobacteria</taxon>
        <taxon>Enterobacterales</taxon>
        <taxon>Enterobacteriaceae</taxon>
        <taxon>Salmonella</taxon>
    </lineage>
</organism>
<accession>A0A2T8WLN8</accession>
<sequence length="89" mass="10089">MKQTSAEEFIEIWNRQKKKEGDAIQQAAPSMIPNILGKAVVTLVSQNQQLTTESLINYLEDQVQRTQGNLLESWNRTALQFLKDSASPK</sequence>
<dbReference type="EMBL" id="QDLV01000092">
    <property type="protein sequence ID" value="PVJ39304.1"/>
    <property type="molecule type" value="Genomic_DNA"/>
</dbReference>
<dbReference type="Proteomes" id="UP000245551">
    <property type="component" value="Unassembled WGS sequence"/>
</dbReference>
<proteinExistence type="predicted"/>
<dbReference type="RefSeq" id="WP_024153834.1">
    <property type="nucleotide sequence ID" value="NZ_CP024165.1"/>
</dbReference>
<protein>
    <submittedName>
        <fullName evidence="1">Uncharacterized protein</fullName>
    </submittedName>
</protein>
<evidence type="ECO:0000313" key="2">
    <source>
        <dbReference type="Proteomes" id="UP000245551"/>
    </source>
</evidence>
<reference evidence="1 2" key="1">
    <citation type="submission" date="2018-04" db="EMBL/GenBank/DDBJ databases">
        <title>Serotype diversity and antimicrobial resistance among Salmonella enterica isolated from patients at an equine referral hospital.</title>
        <authorList>
            <person name="Leon I.M."/>
            <person name="Lawhon S.D."/>
            <person name="Norman K.N."/>
            <person name="Threadgill D.S."/>
            <person name="Ohta N."/>
            <person name="Vinasco J."/>
            <person name="Scott H.M."/>
        </authorList>
    </citation>
    <scope>NUCLEOTIDE SEQUENCE [LARGE SCALE GENOMIC DNA]</scope>
    <source>
        <strain evidence="1 2">230</strain>
    </source>
</reference>
<dbReference type="AlphaFoldDB" id="A0A2T8WLN8"/>
<evidence type="ECO:0000313" key="1">
    <source>
        <dbReference type="EMBL" id="PVJ39304.1"/>
    </source>
</evidence>